<dbReference type="AlphaFoldDB" id="H3HCC0"/>
<keyword evidence="2" id="KW-1185">Reference proteome</keyword>
<dbReference type="eggNOG" id="ENOG502RFQ0">
    <property type="taxonomic scope" value="Eukaryota"/>
</dbReference>
<evidence type="ECO:0000313" key="1">
    <source>
        <dbReference type="EnsemblProtists" id="Phyra95011"/>
    </source>
</evidence>
<name>H3HCC0_PHYRM</name>
<dbReference type="VEuPathDB" id="FungiDB:KRP22_9027"/>
<organism evidence="1 2">
    <name type="scientific">Phytophthora ramorum</name>
    <name type="common">Sudden oak death agent</name>
    <dbReference type="NCBI Taxonomy" id="164328"/>
    <lineage>
        <taxon>Eukaryota</taxon>
        <taxon>Sar</taxon>
        <taxon>Stramenopiles</taxon>
        <taxon>Oomycota</taxon>
        <taxon>Peronosporomycetes</taxon>
        <taxon>Peronosporales</taxon>
        <taxon>Peronosporaceae</taxon>
        <taxon>Phytophthora</taxon>
    </lineage>
</organism>
<accession>H3HCC0</accession>
<evidence type="ECO:0000313" key="2">
    <source>
        <dbReference type="Proteomes" id="UP000005238"/>
    </source>
</evidence>
<dbReference type="EMBL" id="DS566026">
    <property type="status" value="NOT_ANNOTATED_CDS"/>
    <property type="molecule type" value="Genomic_DNA"/>
</dbReference>
<dbReference type="EnsemblProtists" id="Phyra95011">
    <property type="protein sequence ID" value="Phyra95011"/>
    <property type="gene ID" value="Phyra95011"/>
</dbReference>
<dbReference type="HOGENOM" id="CLU_1307016_0_0_1"/>
<sequence>MASLQMQRSACQPISDTLTEDQTMWKSVAAIAKQARQNSQDESVRLKNELQMCARGFEMLQAQLITAESFRQQLEGNRLAFANSFRIGMISSQRLCFDDSGIYELLEQRINARLHELDSIVRETCHLPTGGFTENVQVCREDASTTVVEFQHVRLLPFGGDATASTIWDIINMGGLVAKENTYVTRSASDMVGLVSRHVIPLGNMASAWSL</sequence>
<proteinExistence type="predicted"/>
<protein>
    <recommendedName>
        <fullName evidence="3">START domain-containing protein</fullName>
    </recommendedName>
</protein>
<dbReference type="InParanoid" id="H3HCC0"/>
<reference evidence="1" key="2">
    <citation type="submission" date="2015-06" db="UniProtKB">
        <authorList>
            <consortium name="EnsemblProtists"/>
        </authorList>
    </citation>
    <scope>IDENTIFICATION</scope>
    <source>
        <strain evidence="1">Pr102</strain>
    </source>
</reference>
<reference evidence="2" key="1">
    <citation type="journal article" date="2006" name="Science">
        <title>Phytophthora genome sequences uncover evolutionary origins and mechanisms of pathogenesis.</title>
        <authorList>
            <person name="Tyler B.M."/>
            <person name="Tripathy S."/>
            <person name="Zhang X."/>
            <person name="Dehal P."/>
            <person name="Jiang R.H."/>
            <person name="Aerts A."/>
            <person name="Arredondo F.D."/>
            <person name="Baxter L."/>
            <person name="Bensasson D."/>
            <person name="Beynon J.L."/>
            <person name="Chapman J."/>
            <person name="Damasceno C.M."/>
            <person name="Dorrance A.E."/>
            <person name="Dou D."/>
            <person name="Dickerman A.W."/>
            <person name="Dubchak I.L."/>
            <person name="Garbelotto M."/>
            <person name="Gijzen M."/>
            <person name="Gordon S.G."/>
            <person name="Govers F."/>
            <person name="Grunwald N.J."/>
            <person name="Huang W."/>
            <person name="Ivors K.L."/>
            <person name="Jones R.W."/>
            <person name="Kamoun S."/>
            <person name="Krampis K."/>
            <person name="Lamour K.H."/>
            <person name="Lee M.K."/>
            <person name="McDonald W.H."/>
            <person name="Medina M."/>
            <person name="Meijer H.J."/>
            <person name="Nordberg E.K."/>
            <person name="Maclean D.J."/>
            <person name="Ospina-Giraldo M.D."/>
            <person name="Morris P.F."/>
            <person name="Phuntumart V."/>
            <person name="Putnam N.H."/>
            <person name="Rash S."/>
            <person name="Rose J.K."/>
            <person name="Sakihama Y."/>
            <person name="Salamov A.A."/>
            <person name="Savidor A."/>
            <person name="Scheuring C.F."/>
            <person name="Smith B.M."/>
            <person name="Sobral B.W."/>
            <person name="Terry A."/>
            <person name="Torto-Alalibo T.A."/>
            <person name="Win J."/>
            <person name="Xu Z."/>
            <person name="Zhang H."/>
            <person name="Grigoriev I.V."/>
            <person name="Rokhsar D.S."/>
            <person name="Boore J.L."/>
        </authorList>
    </citation>
    <scope>NUCLEOTIDE SEQUENCE [LARGE SCALE GENOMIC DNA]</scope>
    <source>
        <strain evidence="2">Pr102</strain>
    </source>
</reference>
<dbReference type="Proteomes" id="UP000005238">
    <property type="component" value="Unassembled WGS sequence"/>
</dbReference>
<evidence type="ECO:0008006" key="3">
    <source>
        <dbReference type="Google" id="ProtNLM"/>
    </source>
</evidence>
<dbReference type="VEuPathDB" id="FungiDB:KRP23_12075"/>